<name>A0A7J7N3L0_9MAGN</name>
<evidence type="ECO:0000313" key="2">
    <source>
        <dbReference type="EMBL" id="KAF6161789.1"/>
    </source>
</evidence>
<evidence type="ECO:0000313" key="3">
    <source>
        <dbReference type="Proteomes" id="UP000541444"/>
    </source>
</evidence>
<keyword evidence="1" id="KW-0472">Membrane</keyword>
<protein>
    <submittedName>
        <fullName evidence="2">Uncharacterized protein</fullName>
    </submittedName>
</protein>
<dbReference type="AlphaFoldDB" id="A0A7J7N3L0"/>
<dbReference type="Proteomes" id="UP000541444">
    <property type="component" value="Unassembled WGS sequence"/>
</dbReference>
<proteinExistence type="predicted"/>
<organism evidence="2 3">
    <name type="scientific">Kingdonia uniflora</name>
    <dbReference type="NCBI Taxonomy" id="39325"/>
    <lineage>
        <taxon>Eukaryota</taxon>
        <taxon>Viridiplantae</taxon>
        <taxon>Streptophyta</taxon>
        <taxon>Embryophyta</taxon>
        <taxon>Tracheophyta</taxon>
        <taxon>Spermatophyta</taxon>
        <taxon>Magnoliopsida</taxon>
        <taxon>Ranunculales</taxon>
        <taxon>Circaeasteraceae</taxon>
        <taxon>Kingdonia</taxon>
    </lineage>
</organism>
<gene>
    <name evidence="2" type="ORF">GIB67_008550</name>
</gene>
<evidence type="ECO:0000256" key="1">
    <source>
        <dbReference type="SAM" id="Phobius"/>
    </source>
</evidence>
<sequence>MYLCLLYKQVLFYVFVFAIYIKVIPMYLSLQYIQAFPLYLCLLCISGVDLRGSFWYLSIL</sequence>
<feature type="transmembrane region" description="Helical" evidence="1">
    <location>
        <begin position="12"/>
        <end position="30"/>
    </location>
</feature>
<keyword evidence="3" id="KW-1185">Reference proteome</keyword>
<reference evidence="2 3" key="1">
    <citation type="journal article" date="2020" name="IScience">
        <title>Genome Sequencing of the Endangered Kingdonia uniflora (Circaeasteraceae, Ranunculales) Reveals Potential Mechanisms of Evolutionary Specialization.</title>
        <authorList>
            <person name="Sun Y."/>
            <person name="Deng T."/>
            <person name="Zhang A."/>
            <person name="Moore M.J."/>
            <person name="Landis J.B."/>
            <person name="Lin N."/>
            <person name="Zhang H."/>
            <person name="Zhang X."/>
            <person name="Huang J."/>
            <person name="Zhang X."/>
            <person name="Sun H."/>
            <person name="Wang H."/>
        </authorList>
    </citation>
    <scope>NUCLEOTIDE SEQUENCE [LARGE SCALE GENOMIC DNA]</scope>
    <source>
        <strain evidence="2">TB1705</strain>
        <tissue evidence="2">Leaf</tissue>
    </source>
</reference>
<keyword evidence="1" id="KW-0812">Transmembrane</keyword>
<feature type="transmembrane region" description="Helical" evidence="1">
    <location>
        <begin position="36"/>
        <end position="57"/>
    </location>
</feature>
<comment type="caution">
    <text evidence="2">The sequence shown here is derived from an EMBL/GenBank/DDBJ whole genome shotgun (WGS) entry which is preliminary data.</text>
</comment>
<dbReference type="EMBL" id="JACGCM010001096">
    <property type="protein sequence ID" value="KAF6161789.1"/>
    <property type="molecule type" value="Genomic_DNA"/>
</dbReference>
<feature type="non-terminal residue" evidence="2">
    <location>
        <position position="60"/>
    </location>
</feature>
<keyword evidence="1" id="KW-1133">Transmembrane helix</keyword>
<accession>A0A7J7N3L0</accession>